<dbReference type="RefSeq" id="WP_306961871.1">
    <property type="nucleotide sequence ID" value="NZ_JAUSRG010000007.1"/>
</dbReference>
<evidence type="ECO:0000313" key="10">
    <source>
        <dbReference type="Proteomes" id="UP001230951"/>
    </source>
</evidence>
<dbReference type="PANTHER" id="PTHR34697">
    <property type="entry name" value="PHOSPHATIDYLGLYCEROL LYSYLTRANSFERASE"/>
    <property type="match status" value="1"/>
</dbReference>
<dbReference type="GO" id="GO:0055091">
    <property type="term" value="P:phospholipid homeostasis"/>
    <property type="evidence" value="ECO:0007669"/>
    <property type="project" value="TreeGrafter"/>
</dbReference>
<organism evidence="8 11">
    <name type="scientific">Arthrobacter bambusae</name>
    <dbReference type="NCBI Taxonomy" id="1338426"/>
    <lineage>
        <taxon>Bacteria</taxon>
        <taxon>Bacillati</taxon>
        <taxon>Actinomycetota</taxon>
        <taxon>Actinomycetes</taxon>
        <taxon>Micrococcales</taxon>
        <taxon>Micrococcaceae</taxon>
        <taxon>Arthrobacter</taxon>
    </lineage>
</organism>
<dbReference type="GO" id="GO:0005886">
    <property type="term" value="C:plasma membrane"/>
    <property type="evidence" value="ECO:0007669"/>
    <property type="project" value="UniProtKB-SubCell"/>
</dbReference>
<gene>
    <name evidence="8" type="ORF">J2S90_002662</name>
    <name evidence="9" type="ORF">J2S93_003240</name>
</gene>
<evidence type="ECO:0000256" key="5">
    <source>
        <dbReference type="ARBA" id="ARBA00023136"/>
    </source>
</evidence>
<dbReference type="Proteomes" id="UP001230951">
    <property type="component" value="Unassembled WGS sequence"/>
</dbReference>
<keyword evidence="2" id="KW-1003">Cell membrane</keyword>
<dbReference type="InterPro" id="IPR035952">
    <property type="entry name" value="Rhomboid-like_sf"/>
</dbReference>
<evidence type="ECO:0000313" key="9">
    <source>
        <dbReference type="EMBL" id="MDQ0181801.1"/>
    </source>
</evidence>
<comment type="caution">
    <text evidence="8">The sequence shown here is derived from an EMBL/GenBank/DDBJ whole genome shotgun (WGS) entry which is preliminary data.</text>
</comment>
<evidence type="ECO:0000256" key="4">
    <source>
        <dbReference type="ARBA" id="ARBA00022989"/>
    </source>
</evidence>
<feature type="transmembrane region" description="Helical" evidence="6">
    <location>
        <begin position="29"/>
        <end position="52"/>
    </location>
</feature>
<reference evidence="8 10" key="1">
    <citation type="submission" date="2023-07" db="EMBL/GenBank/DDBJ databases">
        <title>Sorghum-associated microbial communities from plants grown in Nebraska, USA.</title>
        <authorList>
            <person name="Schachtman D."/>
        </authorList>
    </citation>
    <scope>NUCLEOTIDE SEQUENCE</scope>
    <source>
        <strain evidence="8">DS1006</strain>
        <strain evidence="9 10">DS1016</strain>
    </source>
</reference>
<evidence type="ECO:0000256" key="1">
    <source>
        <dbReference type="ARBA" id="ARBA00004651"/>
    </source>
</evidence>
<sequence length="869" mass="93958">MHAPAPEPDTRSVPDVRSRRSWTERLRSAQLTLGFVIVFWGLGALTSSLATGPDAQLRLNFALTPRSVPDHWWAAATSAFWARDLTGYVLETALVLLLGLPLERRMGQRAYAIAAVSSQILGVGLALGFLALAQGLLGNWTAEIGSHLFVGPSAFIIGTAMAGTASMATLWRRRIRLVVFALLLLLALYSGGFADLVRLGAATAGTVLGPLLMGRRPRFARPVSSRHEGRVLLSLLLAASAIGPVVAGLIPHAVGPLSILRFLFTNIQPVDPQALQNVCSDPAQAKDCAVAQLQLRAGAGGIFMAILPSFLLLLLAEGLRRGRRFAWVGTLLIQVGLSVLAGIALAGVLQQTTSDTGASEGIVAIEGSASSQPFTFALPLLLPLALTIILLATRRLFHVQAPKGTYRRLAVRVLAMAAVLSAVYVGAGLLLAQDFSPVPGLPELLADVPDRFLPLGFVLDVPPAIFPQGTAAVLVYEGVGVVFWAVAGVLIFRTFLHQAHTRHDASTERARKVIKTWEGSSLSWMTTWPGNMYWFSPSGQSFVAYRVSTGVALTLGGPVGPTSEKTAVFEEFSRYCRGNGWTPCFYSVPQELRDHADSAGWSSAQVAQETVLPLHSVSFKGKKFQDIRTALNNASKAGIRYEWTSYASAPFSVQVQIEEISEEWVADRNMPEMGFTLGSLDELDDPEVRCLLAIDKRHTVHAVTSWLPVYRNGHIVGWTLDFMRRRSGGFRASIEFLIASAALSLKDEGCEFVSLSGAPLARAEEDPSEMPRPKPRSRPPGNLDRLLDWLGATLEPVYGFRSLLAFKAKFRPRYEPLYMLYPDAASLPAVGTAVARAYLPTLNLGAGLALAGRIFRWPKRSGTSGRNRS</sequence>
<keyword evidence="4 6" id="KW-1133">Transmembrane helix</keyword>
<feature type="transmembrane region" description="Helical" evidence="6">
    <location>
        <begin position="235"/>
        <end position="254"/>
    </location>
</feature>
<dbReference type="SUPFAM" id="SSF144091">
    <property type="entry name" value="Rhomboid-like"/>
    <property type="match status" value="1"/>
</dbReference>
<feature type="domain" description="Phosphatidylglycerol lysyltransferase C-terminal" evidence="7">
    <location>
        <begin position="513"/>
        <end position="821"/>
    </location>
</feature>
<feature type="transmembrane region" description="Helical" evidence="6">
    <location>
        <begin position="325"/>
        <end position="349"/>
    </location>
</feature>
<feature type="transmembrane region" description="Helical" evidence="6">
    <location>
        <begin position="72"/>
        <end position="98"/>
    </location>
</feature>
<feature type="transmembrane region" description="Helical" evidence="6">
    <location>
        <begin position="175"/>
        <end position="191"/>
    </location>
</feature>
<dbReference type="GO" id="GO:0016755">
    <property type="term" value="F:aminoacyltransferase activity"/>
    <property type="evidence" value="ECO:0007669"/>
    <property type="project" value="TreeGrafter"/>
</dbReference>
<protein>
    <submittedName>
        <fullName evidence="8">Lysylphosphatidylglycerol synthetase-like protein (DUF2156 family)</fullName>
    </submittedName>
</protein>
<dbReference type="EMBL" id="JAUSRG010000007">
    <property type="protein sequence ID" value="MDP9905691.1"/>
    <property type="molecule type" value="Genomic_DNA"/>
</dbReference>
<evidence type="ECO:0000313" key="11">
    <source>
        <dbReference type="Proteomes" id="UP001242995"/>
    </source>
</evidence>
<evidence type="ECO:0000259" key="7">
    <source>
        <dbReference type="Pfam" id="PF09924"/>
    </source>
</evidence>
<dbReference type="Pfam" id="PF09924">
    <property type="entry name" value="LPG_synthase_C"/>
    <property type="match status" value="1"/>
</dbReference>
<accession>A0AAW8DI47</accession>
<dbReference type="AlphaFoldDB" id="A0AAW8DI47"/>
<evidence type="ECO:0000256" key="6">
    <source>
        <dbReference type="SAM" id="Phobius"/>
    </source>
</evidence>
<dbReference type="EMBL" id="JAUSTF010000007">
    <property type="protein sequence ID" value="MDQ0181801.1"/>
    <property type="molecule type" value="Genomic_DNA"/>
</dbReference>
<keyword evidence="5 6" id="KW-0472">Membrane</keyword>
<dbReference type="InterPro" id="IPR051211">
    <property type="entry name" value="PG_lysyltransferase"/>
</dbReference>
<comment type="subcellular location">
    <subcellularLocation>
        <location evidence="1">Cell membrane</location>
        <topology evidence="1">Multi-pass membrane protein</topology>
    </subcellularLocation>
</comment>
<evidence type="ECO:0000256" key="2">
    <source>
        <dbReference type="ARBA" id="ARBA00022475"/>
    </source>
</evidence>
<feature type="transmembrane region" description="Helical" evidence="6">
    <location>
        <begin position="297"/>
        <end position="316"/>
    </location>
</feature>
<proteinExistence type="predicted"/>
<keyword evidence="3 6" id="KW-0812">Transmembrane</keyword>
<feature type="transmembrane region" description="Helical" evidence="6">
    <location>
        <begin position="110"/>
        <end position="132"/>
    </location>
</feature>
<name>A0AAW8DI47_9MICC</name>
<dbReference type="PANTHER" id="PTHR34697:SF2">
    <property type="entry name" value="PHOSPHATIDYLGLYCEROL LYSYLTRANSFERASE"/>
    <property type="match status" value="1"/>
</dbReference>
<feature type="transmembrane region" description="Helical" evidence="6">
    <location>
        <begin position="471"/>
        <end position="492"/>
    </location>
</feature>
<feature type="transmembrane region" description="Helical" evidence="6">
    <location>
        <begin position="197"/>
        <end position="214"/>
    </location>
</feature>
<feature type="transmembrane region" description="Helical" evidence="6">
    <location>
        <begin position="144"/>
        <end position="163"/>
    </location>
</feature>
<evidence type="ECO:0000313" key="8">
    <source>
        <dbReference type="EMBL" id="MDP9905691.1"/>
    </source>
</evidence>
<keyword evidence="10" id="KW-1185">Reference proteome</keyword>
<evidence type="ECO:0000256" key="3">
    <source>
        <dbReference type="ARBA" id="ARBA00022692"/>
    </source>
</evidence>
<feature type="transmembrane region" description="Helical" evidence="6">
    <location>
        <begin position="409"/>
        <end position="432"/>
    </location>
</feature>
<feature type="transmembrane region" description="Helical" evidence="6">
    <location>
        <begin position="376"/>
        <end position="397"/>
    </location>
</feature>
<dbReference type="Proteomes" id="UP001242995">
    <property type="component" value="Unassembled WGS sequence"/>
</dbReference>
<dbReference type="InterPro" id="IPR024320">
    <property type="entry name" value="LPG_synthase_C"/>
</dbReference>